<feature type="transmembrane region" description="Helical" evidence="2">
    <location>
        <begin position="277"/>
        <end position="300"/>
    </location>
</feature>
<feature type="region of interest" description="Disordered" evidence="1">
    <location>
        <begin position="1"/>
        <end position="43"/>
    </location>
</feature>
<gene>
    <name evidence="3" type="ORF">AK812_SmicGene4970</name>
</gene>
<sequence length="481" mass="51845">MFGSSGKQLTELEKRTASTPSRRLQSTASYLLRDPRCREPPPVVPENVPVIEVPSWAEFLHGEAPVSLPTHWVRDQGLLASTAQWLSDDNADDDAADDDDDDDDVELISPSSSSFFFTCPSSCSALLLPPRHQRHDHHLLPTNRGTTINNRSGRIARSKLTICSLFTNMTETQCWSLVPSVSGATTATVVIITTIISIIVITASIVINTIIKIIIIIILVFILVSVLIILIQTTLIITIIINTIIIIIITTTTTIISIIAINFVIIFVILTVRNKNFIITDTIISIIITINIISIIIIIINTIIIKIIIIIIVLLIIVIIVIATMSNALAGSNSFSATATCAESGSGSPAEQGEPSPPEAETCAEDAAWLLALFIACSDDGDDAEVPSESPQAPPAEDEGRPRATPLMNVPTSAAAYHGYPTTDPGDASAETPRRGFLERVAALVCDMGVSEKQGDAELEGRSEAYLKPRFMISDVFAGFP</sequence>
<protein>
    <submittedName>
        <fullName evidence="3">Uncharacterized protein</fullName>
    </submittedName>
</protein>
<feature type="transmembrane region" description="Helical" evidence="2">
    <location>
        <begin position="244"/>
        <end position="271"/>
    </location>
</feature>
<comment type="caution">
    <text evidence="3">The sequence shown here is derived from an EMBL/GenBank/DDBJ whole genome shotgun (WGS) entry which is preliminary data.</text>
</comment>
<evidence type="ECO:0000256" key="1">
    <source>
        <dbReference type="SAM" id="MobiDB-lite"/>
    </source>
</evidence>
<keyword evidence="4" id="KW-1185">Reference proteome</keyword>
<feature type="transmembrane region" description="Helical" evidence="2">
    <location>
        <begin position="213"/>
        <end position="237"/>
    </location>
</feature>
<dbReference type="Proteomes" id="UP000186817">
    <property type="component" value="Unassembled WGS sequence"/>
</dbReference>
<evidence type="ECO:0000313" key="4">
    <source>
        <dbReference type="Proteomes" id="UP000186817"/>
    </source>
</evidence>
<evidence type="ECO:0000256" key="2">
    <source>
        <dbReference type="SAM" id="Phobius"/>
    </source>
</evidence>
<feature type="compositionally biased region" description="Acidic residues" evidence="1">
    <location>
        <begin position="89"/>
        <end position="103"/>
    </location>
</feature>
<feature type="region of interest" description="Disordered" evidence="1">
    <location>
        <begin position="381"/>
        <end position="405"/>
    </location>
</feature>
<feature type="region of interest" description="Disordered" evidence="1">
    <location>
        <begin position="84"/>
        <end position="103"/>
    </location>
</feature>
<accession>A0A1Q9EUV8</accession>
<keyword evidence="2" id="KW-1133">Transmembrane helix</keyword>
<keyword evidence="2" id="KW-0472">Membrane</keyword>
<feature type="transmembrane region" description="Helical" evidence="2">
    <location>
        <begin position="307"/>
        <end position="330"/>
    </location>
</feature>
<dbReference type="AlphaFoldDB" id="A0A1Q9EUV8"/>
<organism evidence="3 4">
    <name type="scientific">Symbiodinium microadriaticum</name>
    <name type="common">Dinoflagellate</name>
    <name type="synonym">Zooxanthella microadriatica</name>
    <dbReference type="NCBI Taxonomy" id="2951"/>
    <lineage>
        <taxon>Eukaryota</taxon>
        <taxon>Sar</taxon>
        <taxon>Alveolata</taxon>
        <taxon>Dinophyceae</taxon>
        <taxon>Suessiales</taxon>
        <taxon>Symbiodiniaceae</taxon>
        <taxon>Symbiodinium</taxon>
    </lineage>
</organism>
<name>A0A1Q9EUV8_SYMMI</name>
<feature type="region of interest" description="Disordered" evidence="1">
    <location>
        <begin position="341"/>
        <end position="361"/>
    </location>
</feature>
<evidence type="ECO:0000313" key="3">
    <source>
        <dbReference type="EMBL" id="OLQ11190.1"/>
    </source>
</evidence>
<dbReference type="EMBL" id="LSRX01000063">
    <property type="protein sequence ID" value="OLQ11190.1"/>
    <property type="molecule type" value="Genomic_DNA"/>
</dbReference>
<proteinExistence type="predicted"/>
<reference evidence="3 4" key="1">
    <citation type="submission" date="2016-02" db="EMBL/GenBank/DDBJ databases">
        <title>Genome analysis of coral dinoflagellate symbionts highlights evolutionary adaptations to a symbiotic lifestyle.</title>
        <authorList>
            <person name="Aranda M."/>
            <person name="Li Y."/>
            <person name="Liew Y.J."/>
            <person name="Baumgarten S."/>
            <person name="Simakov O."/>
            <person name="Wilson M."/>
            <person name="Piel J."/>
            <person name="Ashoor H."/>
            <person name="Bougouffa S."/>
            <person name="Bajic V.B."/>
            <person name="Ryu T."/>
            <person name="Ravasi T."/>
            <person name="Bayer T."/>
            <person name="Micklem G."/>
            <person name="Kim H."/>
            <person name="Bhak J."/>
            <person name="Lajeunesse T.C."/>
            <person name="Voolstra C.R."/>
        </authorList>
    </citation>
    <scope>NUCLEOTIDE SEQUENCE [LARGE SCALE GENOMIC DNA]</scope>
    <source>
        <strain evidence="3 4">CCMP2467</strain>
    </source>
</reference>
<keyword evidence="2" id="KW-0812">Transmembrane</keyword>
<feature type="compositionally biased region" description="Polar residues" evidence="1">
    <location>
        <begin position="17"/>
        <end position="29"/>
    </location>
</feature>
<feature type="transmembrane region" description="Helical" evidence="2">
    <location>
        <begin position="187"/>
        <end position="207"/>
    </location>
</feature>